<protein>
    <submittedName>
        <fullName evidence="2">Uncharacterized protein</fullName>
    </submittedName>
</protein>
<organism evidence="2 3">
    <name type="scientific">Longimonas halophila</name>
    <dbReference type="NCBI Taxonomy" id="1469170"/>
    <lineage>
        <taxon>Bacteria</taxon>
        <taxon>Pseudomonadati</taxon>
        <taxon>Rhodothermota</taxon>
        <taxon>Rhodothermia</taxon>
        <taxon>Rhodothermales</taxon>
        <taxon>Salisaetaceae</taxon>
        <taxon>Longimonas</taxon>
    </lineage>
</organism>
<dbReference type="EMBL" id="PDEP01000011">
    <property type="protein sequence ID" value="PEN05719.1"/>
    <property type="molecule type" value="Genomic_DNA"/>
</dbReference>
<feature type="compositionally biased region" description="Low complexity" evidence="1">
    <location>
        <begin position="10"/>
        <end position="32"/>
    </location>
</feature>
<feature type="region of interest" description="Disordered" evidence="1">
    <location>
        <begin position="45"/>
        <end position="102"/>
    </location>
</feature>
<accession>A0A2H3NYJ8</accession>
<name>A0A2H3NYJ8_9BACT</name>
<evidence type="ECO:0000313" key="3">
    <source>
        <dbReference type="Proteomes" id="UP000221024"/>
    </source>
</evidence>
<proteinExistence type="predicted"/>
<feature type="compositionally biased region" description="Pro residues" evidence="1">
    <location>
        <begin position="82"/>
        <end position="98"/>
    </location>
</feature>
<comment type="caution">
    <text evidence="2">The sequence shown here is derived from an EMBL/GenBank/DDBJ whole genome shotgun (WGS) entry which is preliminary data.</text>
</comment>
<feature type="compositionally biased region" description="Basic residues" evidence="1">
    <location>
        <begin position="46"/>
        <end position="55"/>
    </location>
</feature>
<evidence type="ECO:0000256" key="1">
    <source>
        <dbReference type="SAM" id="MobiDB-lite"/>
    </source>
</evidence>
<gene>
    <name evidence="2" type="ORF">CRI93_11455</name>
</gene>
<dbReference type="AlphaFoldDB" id="A0A2H3NYJ8"/>
<dbReference type="InterPro" id="IPR058207">
    <property type="entry name" value="PID_CTERM"/>
</dbReference>
<reference evidence="2 3" key="1">
    <citation type="submission" date="2017-10" db="EMBL/GenBank/DDBJ databases">
        <title>Draft genome of Longimonas halophila.</title>
        <authorList>
            <person name="Goh K.M."/>
            <person name="Shamsir M.S."/>
            <person name="Lim S.W."/>
        </authorList>
    </citation>
    <scope>NUCLEOTIDE SEQUENCE [LARGE SCALE GENOMIC DNA]</scope>
    <source>
        <strain evidence="2 3">KCTC 42399</strain>
    </source>
</reference>
<evidence type="ECO:0000313" key="2">
    <source>
        <dbReference type="EMBL" id="PEN05719.1"/>
    </source>
</evidence>
<sequence>MSGGGGTSGGYSASGSASEPGGWAGALASSSGELESIARSAEGIARHLRSNRTRRAAPERTPEWAESSEPAPAAGLGSDAPLPDPPIDPNPPLPPDPVPVDGGLMILALAGGAYGLRRLRAADVPA</sequence>
<dbReference type="NCBIfam" id="NF046080">
    <property type="entry name" value="PID_CTERM"/>
    <property type="match status" value="1"/>
</dbReference>
<keyword evidence="3" id="KW-1185">Reference proteome</keyword>
<feature type="compositionally biased region" description="Low complexity" evidence="1">
    <location>
        <begin position="65"/>
        <end position="74"/>
    </location>
</feature>
<feature type="region of interest" description="Disordered" evidence="1">
    <location>
        <begin position="1"/>
        <end position="32"/>
    </location>
</feature>
<dbReference type="Proteomes" id="UP000221024">
    <property type="component" value="Unassembled WGS sequence"/>
</dbReference>